<name>A0A975AH08_9FIRM</name>
<dbReference type="NCBIfam" id="TIGR01484">
    <property type="entry name" value="HAD-SF-IIB"/>
    <property type="match status" value="1"/>
</dbReference>
<organism evidence="1 2">
    <name type="scientific">Alkalibacter rhizosphaerae</name>
    <dbReference type="NCBI Taxonomy" id="2815577"/>
    <lineage>
        <taxon>Bacteria</taxon>
        <taxon>Bacillati</taxon>
        <taxon>Bacillota</taxon>
        <taxon>Clostridia</taxon>
        <taxon>Eubacteriales</taxon>
        <taxon>Eubacteriaceae</taxon>
        <taxon>Alkalibacter</taxon>
    </lineage>
</organism>
<dbReference type="Gene3D" id="3.40.50.1000">
    <property type="entry name" value="HAD superfamily/HAD-like"/>
    <property type="match status" value="1"/>
</dbReference>
<dbReference type="EMBL" id="CP071444">
    <property type="protein sequence ID" value="QSX08119.1"/>
    <property type="molecule type" value="Genomic_DNA"/>
</dbReference>
<keyword evidence="2" id="KW-1185">Reference proteome</keyword>
<dbReference type="PANTHER" id="PTHR10000">
    <property type="entry name" value="PHOSPHOSERINE PHOSPHATASE"/>
    <property type="match status" value="1"/>
</dbReference>
<dbReference type="SUPFAM" id="SSF56784">
    <property type="entry name" value="HAD-like"/>
    <property type="match status" value="1"/>
</dbReference>
<evidence type="ECO:0000313" key="2">
    <source>
        <dbReference type="Proteomes" id="UP000663499"/>
    </source>
</evidence>
<dbReference type="KEGG" id="alka:J0B03_09985"/>
<dbReference type="RefSeq" id="WP_207299461.1">
    <property type="nucleotide sequence ID" value="NZ_CP071444.1"/>
</dbReference>
<dbReference type="NCBIfam" id="TIGR00099">
    <property type="entry name" value="Cof-subfamily"/>
    <property type="match status" value="1"/>
</dbReference>
<evidence type="ECO:0000313" key="1">
    <source>
        <dbReference type="EMBL" id="QSX08119.1"/>
    </source>
</evidence>
<sequence>MQYKMVAVDMDGTLLDSNKLIPQENIDALFQLKDKGIKVVFSTGRIIESAMSYAHAIGFEPDYVTANGATIAYDDTFLHLPIQYKDVVEYALESEALGVGYNIITEDHTYYYKTLKFYDTYYYDNPMVQNSRIISKSLFDGIEEIREQLTGETIIKMDFYSQDPHRFETMWQKLNHCGYNIIRPEADYIELMHRQASKGNSVNKLARVFDIATGEIIAIGDSGNDLSMFAQCGLSISMGNAREDIKKVTMMTTDTNDNSGVAKALRKLKLI</sequence>
<accession>A0A975AH08</accession>
<dbReference type="GO" id="GO:0000287">
    <property type="term" value="F:magnesium ion binding"/>
    <property type="evidence" value="ECO:0007669"/>
    <property type="project" value="TreeGrafter"/>
</dbReference>
<dbReference type="AlphaFoldDB" id="A0A975AH08"/>
<protein>
    <submittedName>
        <fullName evidence="1">HAD family phosphatase</fullName>
    </submittedName>
</protein>
<dbReference type="InterPro" id="IPR000150">
    <property type="entry name" value="Cof"/>
</dbReference>
<dbReference type="GO" id="GO:0016791">
    <property type="term" value="F:phosphatase activity"/>
    <property type="evidence" value="ECO:0007669"/>
    <property type="project" value="TreeGrafter"/>
</dbReference>
<dbReference type="Pfam" id="PF08282">
    <property type="entry name" value="Hydrolase_3"/>
    <property type="match status" value="1"/>
</dbReference>
<dbReference type="Proteomes" id="UP000663499">
    <property type="component" value="Chromosome"/>
</dbReference>
<dbReference type="InterPro" id="IPR006379">
    <property type="entry name" value="HAD-SF_hydro_IIB"/>
</dbReference>
<dbReference type="PANTHER" id="PTHR10000:SF8">
    <property type="entry name" value="HAD SUPERFAMILY HYDROLASE-LIKE, TYPE 3"/>
    <property type="match status" value="1"/>
</dbReference>
<dbReference type="CDD" id="cd07516">
    <property type="entry name" value="HAD_Pase"/>
    <property type="match status" value="1"/>
</dbReference>
<proteinExistence type="predicted"/>
<dbReference type="InterPro" id="IPR023214">
    <property type="entry name" value="HAD_sf"/>
</dbReference>
<dbReference type="SFLD" id="SFLDG01140">
    <property type="entry name" value="C2.B:_Phosphomannomutase_and_P"/>
    <property type="match status" value="1"/>
</dbReference>
<dbReference type="SFLD" id="SFLDS00003">
    <property type="entry name" value="Haloacid_Dehalogenase"/>
    <property type="match status" value="1"/>
</dbReference>
<gene>
    <name evidence="1" type="ORF">J0B03_09985</name>
</gene>
<dbReference type="GO" id="GO:0005829">
    <property type="term" value="C:cytosol"/>
    <property type="evidence" value="ECO:0007669"/>
    <property type="project" value="TreeGrafter"/>
</dbReference>
<dbReference type="InterPro" id="IPR036412">
    <property type="entry name" value="HAD-like_sf"/>
</dbReference>
<dbReference type="Gene3D" id="3.30.1240.10">
    <property type="match status" value="1"/>
</dbReference>
<reference evidence="1" key="1">
    <citation type="submission" date="2021-03" db="EMBL/GenBank/DDBJ databases">
        <title>Alkalibacter marinus sp. nov., isolated from tidal flat sediment.</title>
        <authorList>
            <person name="Namirimu T."/>
            <person name="Yang J.-A."/>
            <person name="Yang S.-H."/>
            <person name="Kim Y.-J."/>
            <person name="Kwon K.K."/>
        </authorList>
    </citation>
    <scope>NUCLEOTIDE SEQUENCE</scope>
    <source>
        <strain evidence="1">ES005</strain>
    </source>
</reference>